<dbReference type="RefSeq" id="WP_289401322.1">
    <property type="nucleotide sequence ID" value="NZ_JAQIBC010000002.1"/>
</dbReference>
<protein>
    <submittedName>
        <fullName evidence="3">META domain-containing protein</fullName>
    </submittedName>
</protein>
<dbReference type="Proteomes" id="UP001169066">
    <property type="component" value="Unassembled WGS sequence"/>
</dbReference>
<comment type="caution">
    <text evidence="3">The sequence shown here is derived from an EMBL/GenBank/DDBJ whole genome shotgun (WGS) entry which is preliminary data.</text>
</comment>
<dbReference type="InterPro" id="IPR038670">
    <property type="entry name" value="HslJ-like_sf"/>
</dbReference>
<evidence type="ECO:0000259" key="2">
    <source>
        <dbReference type="Pfam" id="PF03724"/>
    </source>
</evidence>
<dbReference type="Gene3D" id="2.40.128.270">
    <property type="match status" value="1"/>
</dbReference>
<feature type="chain" id="PRO_5045644431" evidence="1">
    <location>
        <begin position="24"/>
        <end position="323"/>
    </location>
</feature>
<name>A0ABT7QQ35_9BACT</name>
<dbReference type="InterPro" id="IPR005184">
    <property type="entry name" value="DUF306_Meta_HslJ"/>
</dbReference>
<gene>
    <name evidence="3" type="ORF">PF327_03280</name>
</gene>
<sequence>MTDFRFIFKLFLLAFTTLHPLLASDTPSNVTLEPSHTNILAGTKWHLIEFQSMDDAQGIKRTDDPSKYTMNLHEDGTVTMKLNCNIAKGTWSIKEGQSPISGQFQFGKLATTRAFCPPPSMDGFISMQVPYIRSYLFKDEKLYLSLMADGGIFVWKKDTNESMEMKAYPKLETAIRSLYPGYNDKLINPIYGVKKARYVYGHVDLNEDGNSEVFVYLMGSIFCGTGGCNLLLFTEEENGYRLIDQFATTRIPVIVSNEKNHGWKNITWLKSGGGYPSSYLTYMFNCKHYVETQSTSSKKVPEGKPYLSGELTFHDGIPLEPNK</sequence>
<keyword evidence="1" id="KW-0732">Signal</keyword>
<dbReference type="EMBL" id="JAQIBC010000002">
    <property type="protein sequence ID" value="MDM5263207.1"/>
    <property type="molecule type" value="Genomic_DNA"/>
</dbReference>
<dbReference type="Pfam" id="PF03724">
    <property type="entry name" value="META"/>
    <property type="match status" value="1"/>
</dbReference>
<keyword evidence="4" id="KW-1185">Reference proteome</keyword>
<feature type="domain" description="DUF306" evidence="2">
    <location>
        <begin position="40"/>
        <end position="122"/>
    </location>
</feature>
<proteinExistence type="predicted"/>
<feature type="signal peptide" evidence="1">
    <location>
        <begin position="1"/>
        <end position="23"/>
    </location>
</feature>
<organism evidence="3 4">
    <name type="scientific">Sulfurovum xiamenensis</name>
    <dbReference type="NCBI Taxonomy" id="3019066"/>
    <lineage>
        <taxon>Bacteria</taxon>
        <taxon>Pseudomonadati</taxon>
        <taxon>Campylobacterota</taxon>
        <taxon>Epsilonproteobacteria</taxon>
        <taxon>Campylobacterales</taxon>
        <taxon>Sulfurovaceae</taxon>
        <taxon>Sulfurovum</taxon>
    </lineage>
</organism>
<evidence type="ECO:0000313" key="4">
    <source>
        <dbReference type="Proteomes" id="UP001169066"/>
    </source>
</evidence>
<accession>A0ABT7QQ35</accession>
<reference evidence="3" key="1">
    <citation type="submission" date="2023-01" db="EMBL/GenBank/DDBJ databases">
        <title>Sulfurovum sp. XTW-4 genome assembly.</title>
        <authorList>
            <person name="Wang J."/>
        </authorList>
    </citation>
    <scope>NUCLEOTIDE SEQUENCE</scope>
    <source>
        <strain evidence="3">XTW-4</strain>
    </source>
</reference>
<evidence type="ECO:0000256" key="1">
    <source>
        <dbReference type="SAM" id="SignalP"/>
    </source>
</evidence>
<evidence type="ECO:0000313" key="3">
    <source>
        <dbReference type="EMBL" id="MDM5263207.1"/>
    </source>
</evidence>